<dbReference type="PROSITE" id="PS51725">
    <property type="entry name" value="ABM"/>
    <property type="match status" value="1"/>
</dbReference>
<evidence type="ECO:0000256" key="1">
    <source>
        <dbReference type="SAM" id="Phobius"/>
    </source>
</evidence>
<keyword evidence="1" id="KW-0812">Transmembrane</keyword>
<evidence type="ECO:0000313" key="3">
    <source>
        <dbReference type="EMBL" id="CAG4883612.1"/>
    </source>
</evidence>
<evidence type="ECO:0000313" key="4">
    <source>
        <dbReference type="Proteomes" id="UP000742786"/>
    </source>
</evidence>
<keyword evidence="3" id="KW-0560">Oxidoreductase</keyword>
<keyword evidence="4" id="KW-1185">Reference proteome</keyword>
<accession>A0A916J2X7</accession>
<keyword evidence="3" id="KW-0503">Monooxygenase</keyword>
<keyword evidence="1" id="KW-0472">Membrane</keyword>
<proteinExistence type="predicted"/>
<feature type="transmembrane region" description="Helical" evidence="1">
    <location>
        <begin position="158"/>
        <end position="184"/>
    </location>
</feature>
<dbReference type="Gene3D" id="3.30.70.100">
    <property type="match status" value="1"/>
</dbReference>
<reference evidence="3" key="1">
    <citation type="submission" date="2021-04" db="EMBL/GenBank/DDBJ databases">
        <authorList>
            <person name="Hornung B."/>
        </authorList>
    </citation>
    <scope>NUCLEOTIDE SEQUENCE</scope>
    <source>
        <strain evidence="3">G5G6</strain>
    </source>
</reference>
<dbReference type="InterPro" id="IPR011008">
    <property type="entry name" value="Dimeric_a/b-barrel"/>
</dbReference>
<name>A0A916J2X7_9PROT</name>
<evidence type="ECO:0000259" key="2">
    <source>
        <dbReference type="PROSITE" id="PS51725"/>
    </source>
</evidence>
<dbReference type="InterPro" id="IPR007138">
    <property type="entry name" value="ABM_dom"/>
</dbReference>
<dbReference type="EMBL" id="CAJQUM010000001">
    <property type="protein sequence ID" value="CAG4883612.1"/>
    <property type="molecule type" value="Genomic_DNA"/>
</dbReference>
<comment type="caution">
    <text evidence="3">The sequence shown here is derived from an EMBL/GenBank/DDBJ whole genome shotgun (WGS) entry which is preliminary data.</text>
</comment>
<dbReference type="RefSeq" id="WP_220635556.1">
    <property type="nucleotide sequence ID" value="NZ_CAJQUM010000001.1"/>
</dbReference>
<dbReference type="GO" id="GO:0004497">
    <property type="term" value="F:monooxygenase activity"/>
    <property type="evidence" value="ECO:0007669"/>
    <property type="project" value="UniProtKB-KW"/>
</dbReference>
<dbReference type="SUPFAM" id="SSF54909">
    <property type="entry name" value="Dimeric alpha+beta barrel"/>
    <property type="match status" value="1"/>
</dbReference>
<dbReference type="Pfam" id="PF03992">
    <property type="entry name" value="ABM"/>
    <property type="match status" value="1"/>
</dbReference>
<organism evidence="3 4">
    <name type="scientific">Georgfuchsia toluolica</name>
    <dbReference type="NCBI Taxonomy" id="424218"/>
    <lineage>
        <taxon>Bacteria</taxon>
        <taxon>Pseudomonadati</taxon>
        <taxon>Pseudomonadota</taxon>
        <taxon>Betaproteobacteria</taxon>
        <taxon>Nitrosomonadales</taxon>
        <taxon>Sterolibacteriaceae</taxon>
        <taxon>Georgfuchsia</taxon>
    </lineage>
</organism>
<keyword evidence="1" id="KW-1133">Transmembrane helix</keyword>
<dbReference type="InterPro" id="IPR038762">
    <property type="entry name" value="ABM_predict"/>
</dbReference>
<sequence length="199" mass="22752">MTVEDATHKFIVPNHAPSSPPEHVFFVVRHKVKAGAQDAYENWTRRTMKVAARFPGHLGVRIMRPPSGQNEYVISVRFESHGDAGHWYRSKERRALMDEMDSLLDSSEQIDVVSGIDYWFTPASSVTPPRWKQWLLTTTVIWPLTVVVPPILQPAFDLWPLLGLSGVRHGLIAAAMVALVTYVIMPRYTRLFAQWLYKK</sequence>
<dbReference type="PANTHER" id="PTHR40057:SF1">
    <property type="entry name" value="SLR1162 PROTEIN"/>
    <property type="match status" value="1"/>
</dbReference>
<feature type="transmembrane region" description="Helical" evidence="1">
    <location>
        <begin position="134"/>
        <end position="152"/>
    </location>
</feature>
<dbReference type="Proteomes" id="UP000742786">
    <property type="component" value="Unassembled WGS sequence"/>
</dbReference>
<dbReference type="AlphaFoldDB" id="A0A916J2X7"/>
<gene>
    <name evidence="3" type="ORF">GTOL_11495</name>
</gene>
<feature type="domain" description="ABM" evidence="2">
    <location>
        <begin position="24"/>
        <end position="113"/>
    </location>
</feature>
<protein>
    <submittedName>
        <fullName evidence="3">Antibiotic biosynthesis monooxygenase</fullName>
    </submittedName>
</protein>
<dbReference type="PANTHER" id="PTHR40057">
    <property type="entry name" value="SLR1162 PROTEIN"/>
    <property type="match status" value="1"/>
</dbReference>